<name>A0A6J4KN53_9BACT</name>
<feature type="non-terminal residue" evidence="2">
    <location>
        <position position="203"/>
    </location>
</feature>
<evidence type="ECO:0008006" key="3">
    <source>
        <dbReference type="Google" id="ProtNLM"/>
    </source>
</evidence>
<protein>
    <recommendedName>
        <fullName evidence="3">Transglycosylase SLT domain-containing protein</fullName>
    </recommendedName>
</protein>
<keyword evidence="1" id="KW-0732">Signal</keyword>
<evidence type="ECO:0000256" key="1">
    <source>
        <dbReference type="SAM" id="SignalP"/>
    </source>
</evidence>
<dbReference type="SUPFAM" id="SSF53955">
    <property type="entry name" value="Lysozyme-like"/>
    <property type="match status" value="1"/>
</dbReference>
<proteinExistence type="predicted"/>
<organism evidence="2">
    <name type="scientific">uncultured Gemmatimonadota bacterium</name>
    <dbReference type="NCBI Taxonomy" id="203437"/>
    <lineage>
        <taxon>Bacteria</taxon>
        <taxon>Pseudomonadati</taxon>
        <taxon>Gemmatimonadota</taxon>
        <taxon>environmental samples</taxon>
    </lineage>
</organism>
<dbReference type="AlphaFoldDB" id="A0A6J4KN53"/>
<feature type="chain" id="PRO_5026785493" description="Transglycosylase SLT domain-containing protein" evidence="1">
    <location>
        <begin position="24"/>
        <end position="203"/>
    </location>
</feature>
<dbReference type="PROSITE" id="PS51257">
    <property type="entry name" value="PROKAR_LIPOPROTEIN"/>
    <property type="match status" value="1"/>
</dbReference>
<dbReference type="EMBL" id="CADCTV010000200">
    <property type="protein sequence ID" value="CAA9307710.1"/>
    <property type="molecule type" value="Genomic_DNA"/>
</dbReference>
<feature type="signal peptide" evidence="1">
    <location>
        <begin position="1"/>
        <end position="23"/>
    </location>
</feature>
<accession>A0A6J4KN53</accession>
<evidence type="ECO:0000313" key="2">
    <source>
        <dbReference type="EMBL" id="CAA9307710.1"/>
    </source>
</evidence>
<reference evidence="2" key="1">
    <citation type="submission" date="2020-02" db="EMBL/GenBank/DDBJ databases">
        <authorList>
            <person name="Meier V. D."/>
        </authorList>
    </citation>
    <scope>NUCLEOTIDE SEQUENCE</scope>
    <source>
        <strain evidence="2">AVDCRST_MAG89</strain>
    </source>
</reference>
<gene>
    <name evidence="2" type="ORF">AVDCRST_MAG89-912</name>
</gene>
<dbReference type="InterPro" id="IPR023346">
    <property type="entry name" value="Lysozyme-like_dom_sf"/>
</dbReference>
<sequence length="203" mass="22415">MRRRILLPLALGAALLSACTDDAGPLEPGASSIAPGTGPRFSGSVAPDPQARLYANGNHWLGWAPRRAFTTAERVADTIAAYHRIPDSNWPLYNQFYDGAVDDSLSAWAQDSRLNLNPNFVAALLVIESGFDPHTYEGGGKTYGYAQMGPSSDEGLIEHIDHHDAFKWMKPQVHPAFSATNGYKRYPNLEFNEQNLSQWYFSD</sequence>